<keyword evidence="4" id="KW-1185">Reference proteome</keyword>
<dbReference type="OrthoDB" id="6509975at2759"/>
<keyword evidence="1" id="KW-0378">Hydrolase</keyword>
<dbReference type="GO" id="GO:0003993">
    <property type="term" value="F:acid phosphatase activity"/>
    <property type="evidence" value="ECO:0007669"/>
    <property type="project" value="TreeGrafter"/>
</dbReference>
<protein>
    <recommendedName>
        <fullName evidence="5">Acid phosphatase</fullName>
    </recommendedName>
</protein>
<dbReference type="InterPro" id="IPR000560">
    <property type="entry name" value="His_Pase_clade-2"/>
</dbReference>
<feature type="chain" id="PRO_5015521873" description="Acid phosphatase" evidence="2">
    <location>
        <begin position="18"/>
        <end position="546"/>
    </location>
</feature>
<dbReference type="InterPro" id="IPR029033">
    <property type="entry name" value="His_PPase_superfam"/>
</dbReference>
<reference evidence="3 4" key="1">
    <citation type="journal article" date="2018" name="Front. Microbiol.">
        <title>Prospects for Fungal Bioremediation of Acidic Radioactive Waste Sites: Characterization and Genome Sequence of Rhodotorula taiwanensis MD1149.</title>
        <authorList>
            <person name="Tkavc R."/>
            <person name="Matrosova V.Y."/>
            <person name="Grichenko O.E."/>
            <person name="Gostincar C."/>
            <person name="Volpe R.P."/>
            <person name="Klimenkova P."/>
            <person name="Gaidamakova E.K."/>
            <person name="Zhou C.E."/>
            <person name="Stewart B.J."/>
            <person name="Lyman M.G."/>
            <person name="Malfatti S.A."/>
            <person name="Rubinfeld B."/>
            <person name="Courtot M."/>
            <person name="Singh J."/>
            <person name="Dalgard C.L."/>
            <person name="Hamilton T."/>
            <person name="Frey K.G."/>
            <person name="Gunde-Cimerman N."/>
            <person name="Dugan L."/>
            <person name="Daly M.J."/>
        </authorList>
    </citation>
    <scope>NUCLEOTIDE SEQUENCE [LARGE SCALE GENOMIC DNA]</scope>
    <source>
        <strain evidence="3 4">MD1149</strain>
    </source>
</reference>
<dbReference type="Gene3D" id="3.40.50.1240">
    <property type="entry name" value="Phosphoglycerate mutase-like"/>
    <property type="match status" value="1"/>
</dbReference>
<organism evidence="3 4">
    <name type="scientific">Rhodotorula taiwanensis</name>
    <dbReference type="NCBI Taxonomy" id="741276"/>
    <lineage>
        <taxon>Eukaryota</taxon>
        <taxon>Fungi</taxon>
        <taxon>Dikarya</taxon>
        <taxon>Basidiomycota</taxon>
        <taxon>Pucciniomycotina</taxon>
        <taxon>Microbotryomycetes</taxon>
        <taxon>Sporidiobolales</taxon>
        <taxon>Sporidiobolaceae</taxon>
        <taxon>Rhodotorula</taxon>
    </lineage>
</organism>
<dbReference type="PANTHER" id="PTHR20963">
    <property type="entry name" value="MULTIPLE INOSITOL POLYPHOSPHATE PHOSPHATASE-RELATED"/>
    <property type="match status" value="1"/>
</dbReference>
<proteinExistence type="predicted"/>
<dbReference type="Pfam" id="PF00328">
    <property type="entry name" value="His_Phos_2"/>
    <property type="match status" value="1"/>
</dbReference>
<evidence type="ECO:0000313" key="4">
    <source>
        <dbReference type="Proteomes" id="UP000237144"/>
    </source>
</evidence>
<dbReference type="SUPFAM" id="SSF53254">
    <property type="entry name" value="Phosphoglycerate mutase-like"/>
    <property type="match status" value="1"/>
</dbReference>
<sequence length="546" mass="59789">MVHLSLAVITLASLVTAGPVQRDAASYVGLSTSNVYPPTGTAPNPTVFPPESVVGFVQPTPTGAEPFAVETAASYPQLDNIYPLVVPAPLNGEKEFQINRYWGNLSPKFSVNSSVYGLPKATPIIPDDCEITQFFTYFRHGARYPTSGSAPSAFAAKLHNATTSGFNATFDLAFLNTWRYQLGAELLTPFGREQDFQWGIAARQLYGRLLNNFTESETLPVFRTESQDRMVKTMLNFVAGFFGIPEYQQEVNIEIMVEAAGYNDTGAPYDLCPNANNARGSVGTKAATEFVQPYLEKAAERLNKCLSGSLSLDASDVNAMIQLCAYETQALGYSAFCHLFTEEDFQAFEQYARSFDILFAGNFGFQSPVAAALGKGYLQEFIARLNHTLISRYDSETNSTLDDNTTTFPLNQSIYADAAHEVSIMDALTALNLTALTAVGYPPTSGLASNYTYIASRIVPFATSFQVQVVQCGETNPSKLIRMILNDAVLPLSYPGCEWNEDGFCAYDTVLKGLIQRSEEIDYEYACYGNYSVPEYGTIFNGLAPK</sequence>
<name>A0A2S5B8L5_9BASI</name>
<evidence type="ECO:0000256" key="2">
    <source>
        <dbReference type="SAM" id="SignalP"/>
    </source>
</evidence>
<feature type="signal peptide" evidence="2">
    <location>
        <begin position="1"/>
        <end position="17"/>
    </location>
</feature>
<keyword evidence="2" id="KW-0732">Signal</keyword>
<evidence type="ECO:0000256" key="1">
    <source>
        <dbReference type="ARBA" id="ARBA00022801"/>
    </source>
</evidence>
<dbReference type="EMBL" id="PJQD01000041">
    <property type="protein sequence ID" value="POY73107.1"/>
    <property type="molecule type" value="Genomic_DNA"/>
</dbReference>
<dbReference type="PANTHER" id="PTHR20963:SF55">
    <property type="entry name" value="PHOSPHATASE, PUTATIVE-RELATED"/>
    <property type="match status" value="1"/>
</dbReference>
<dbReference type="STRING" id="741276.A0A2S5B8L5"/>
<comment type="caution">
    <text evidence="3">The sequence shown here is derived from an EMBL/GenBank/DDBJ whole genome shotgun (WGS) entry which is preliminary data.</text>
</comment>
<evidence type="ECO:0008006" key="5">
    <source>
        <dbReference type="Google" id="ProtNLM"/>
    </source>
</evidence>
<accession>A0A2S5B8L5</accession>
<dbReference type="CDD" id="cd07061">
    <property type="entry name" value="HP_HAP_like"/>
    <property type="match status" value="1"/>
</dbReference>
<gene>
    <name evidence="3" type="ORF">BMF94_3845</name>
</gene>
<evidence type="ECO:0000313" key="3">
    <source>
        <dbReference type="EMBL" id="POY73107.1"/>
    </source>
</evidence>
<dbReference type="AlphaFoldDB" id="A0A2S5B8L5"/>
<dbReference type="Proteomes" id="UP000237144">
    <property type="component" value="Unassembled WGS sequence"/>
</dbReference>